<comment type="caution">
    <text evidence="2">The sequence shown here is derived from an EMBL/GenBank/DDBJ whole genome shotgun (WGS) entry which is preliminary data.</text>
</comment>
<evidence type="ECO:0000259" key="1">
    <source>
        <dbReference type="Pfam" id="PF09350"/>
    </source>
</evidence>
<proteinExistence type="predicted"/>
<protein>
    <recommendedName>
        <fullName evidence="1">DnaJ homologue subfamily C member 28 conserved domain-containing protein</fullName>
    </recommendedName>
</protein>
<dbReference type="PANTHER" id="PTHR39158:SF1">
    <property type="entry name" value="DNAJ HOMOLOG SUBFAMILY C MEMBER 28"/>
    <property type="match status" value="1"/>
</dbReference>
<dbReference type="InterPro" id="IPR018961">
    <property type="entry name" value="DnaJ_homolog_subfam-C_membr-28"/>
</dbReference>
<evidence type="ECO:0000313" key="3">
    <source>
        <dbReference type="Proteomes" id="UP000543030"/>
    </source>
</evidence>
<dbReference type="EMBL" id="JACHHN010000001">
    <property type="protein sequence ID" value="MBB5189863.1"/>
    <property type="molecule type" value="Genomic_DNA"/>
</dbReference>
<evidence type="ECO:0000313" key="2">
    <source>
        <dbReference type="EMBL" id="MBB5189863.1"/>
    </source>
</evidence>
<dbReference type="Proteomes" id="UP000543030">
    <property type="component" value="Unassembled WGS sequence"/>
</dbReference>
<dbReference type="AlphaFoldDB" id="A0A840RBT3"/>
<feature type="domain" description="DnaJ homologue subfamily C member 28 conserved" evidence="1">
    <location>
        <begin position="7"/>
        <end position="74"/>
    </location>
</feature>
<dbReference type="RefSeq" id="WP_184097325.1">
    <property type="nucleotide sequence ID" value="NZ_JACHHN010000001.1"/>
</dbReference>
<keyword evidence="3" id="KW-1185">Reference proteome</keyword>
<name>A0A840RBT3_9NEIS</name>
<dbReference type="InterPro" id="IPR052573">
    <property type="entry name" value="DnaJ_C_subfamily_28"/>
</dbReference>
<organism evidence="2 3">
    <name type="scientific">Silvimonas terrae</name>
    <dbReference type="NCBI Taxonomy" id="300266"/>
    <lineage>
        <taxon>Bacteria</taxon>
        <taxon>Pseudomonadati</taxon>
        <taxon>Pseudomonadota</taxon>
        <taxon>Betaproteobacteria</taxon>
        <taxon>Neisseriales</taxon>
        <taxon>Chitinibacteraceae</taxon>
        <taxon>Silvimonas</taxon>
    </lineage>
</organism>
<accession>A0A840RBT3</accession>
<sequence length="126" mass="14429">MWFLTELAERRIAEAREQGAFDNLPGAGQPLPEDQINPLVPEHQRMAWRVLKHSGFLPPELEMHKEAVELAMRLATSDTEIPVEQLARLEQLNLWLAHTGHPSLKVPETYLAQIHSRLVQRDDPQS</sequence>
<reference evidence="2 3" key="1">
    <citation type="submission" date="2020-08" db="EMBL/GenBank/DDBJ databases">
        <title>Genomic Encyclopedia of Type Strains, Phase IV (KMG-IV): sequencing the most valuable type-strain genomes for metagenomic binning, comparative biology and taxonomic classification.</title>
        <authorList>
            <person name="Goeker M."/>
        </authorList>
    </citation>
    <scope>NUCLEOTIDE SEQUENCE [LARGE SCALE GENOMIC DNA]</scope>
    <source>
        <strain evidence="2 3">DSM 18233</strain>
    </source>
</reference>
<gene>
    <name evidence="2" type="ORF">HNQ50_000573</name>
</gene>
<dbReference type="Pfam" id="PF09350">
    <property type="entry name" value="DJC28_CD"/>
    <property type="match status" value="1"/>
</dbReference>
<dbReference type="PANTHER" id="PTHR39158">
    <property type="entry name" value="OS08G0560600 PROTEIN"/>
    <property type="match status" value="1"/>
</dbReference>